<dbReference type="Proteomes" id="UP000192360">
    <property type="component" value="Unassembled WGS sequence"/>
</dbReference>
<accession>A0A1W1Z444</accession>
<sequence>MKNFILPIVTFLCLLNISYKVIAQNELYPQVWFNEKDASSKLLEGHATITGTAFTKEISRIQNQKHKAKENTKVLLFPMTEYLEEAMRLQKIMSEIGGKVIMSKKAFSYRLEALTDANGNFAFYKMKPGKYYLQCNVEFLGHDIAEKEIGRTDYYNGYGYAGSTPIYEAYNYTYDGNHLLVKTIEIKEHGEIVVADLKPSVEWFRTYKIFGAKIAAGDRCGRINGKYFGKCTEYYDNGQPKIVSKWKDNAQDGTTLEYYETGELQVKSNWKNGQLNGDAIFYNKDQSVIKTETYLNNILVSTKTK</sequence>
<dbReference type="RefSeq" id="WP_084060394.1">
    <property type="nucleotide sequence ID" value="NZ_FWXO01000001.1"/>
</dbReference>
<dbReference type="SUPFAM" id="SSF82185">
    <property type="entry name" value="Histone H3 K4-specific methyltransferase SET7/9 N-terminal domain"/>
    <property type="match status" value="1"/>
</dbReference>
<gene>
    <name evidence="1" type="ORF">SAMN05660703_1120</name>
</gene>
<evidence type="ECO:0000313" key="2">
    <source>
        <dbReference type="Proteomes" id="UP000192360"/>
    </source>
</evidence>
<dbReference type="Gene3D" id="2.20.110.10">
    <property type="entry name" value="Histone H3 K4-specific methyltransferase SET7/9 N-terminal domain"/>
    <property type="match status" value="1"/>
</dbReference>
<protein>
    <recommendedName>
        <fullName evidence="3">MORN repeat variant</fullName>
    </recommendedName>
</protein>
<dbReference type="SUPFAM" id="SSF117074">
    <property type="entry name" value="Hypothetical protein PA1324"/>
    <property type="match status" value="1"/>
</dbReference>
<keyword evidence="2" id="KW-1185">Reference proteome</keyword>
<dbReference type="OrthoDB" id="6058208at2"/>
<evidence type="ECO:0000313" key="1">
    <source>
        <dbReference type="EMBL" id="SMC43247.1"/>
    </source>
</evidence>
<proteinExistence type="predicted"/>
<organism evidence="1 2">
    <name type="scientific">Cellulophaga tyrosinoxydans</name>
    <dbReference type="NCBI Taxonomy" id="504486"/>
    <lineage>
        <taxon>Bacteria</taxon>
        <taxon>Pseudomonadati</taxon>
        <taxon>Bacteroidota</taxon>
        <taxon>Flavobacteriia</taxon>
        <taxon>Flavobacteriales</taxon>
        <taxon>Flavobacteriaceae</taxon>
        <taxon>Cellulophaga</taxon>
    </lineage>
</organism>
<name>A0A1W1Z444_9FLAO</name>
<dbReference type="AlphaFoldDB" id="A0A1W1Z444"/>
<reference evidence="1 2" key="1">
    <citation type="submission" date="2017-04" db="EMBL/GenBank/DDBJ databases">
        <authorList>
            <person name="Afonso C.L."/>
            <person name="Miller P.J."/>
            <person name="Scott M.A."/>
            <person name="Spackman E."/>
            <person name="Goraichik I."/>
            <person name="Dimitrov K.M."/>
            <person name="Suarez D.L."/>
            <person name="Swayne D.E."/>
        </authorList>
    </citation>
    <scope>NUCLEOTIDE SEQUENCE [LARGE SCALE GENOMIC DNA]</scope>
    <source>
        <strain evidence="1 2">DSM 21164</strain>
    </source>
</reference>
<dbReference type="EMBL" id="FWXO01000001">
    <property type="protein sequence ID" value="SMC43247.1"/>
    <property type="molecule type" value="Genomic_DNA"/>
</dbReference>
<evidence type="ECO:0008006" key="3">
    <source>
        <dbReference type="Google" id="ProtNLM"/>
    </source>
</evidence>